<dbReference type="eggNOG" id="KOG4177">
    <property type="taxonomic scope" value="Eukaryota"/>
</dbReference>
<evidence type="ECO:0000313" key="2">
    <source>
        <dbReference type="EMBL" id="EFX71410.1"/>
    </source>
</evidence>
<dbReference type="HOGENOM" id="CLU_243503_0_0_1"/>
<dbReference type="PANTHER" id="PTHR24125">
    <property type="entry name" value="ANKYRIN REPEAT AND DEATH DOMAIN-CONTAINING PROTEIN"/>
    <property type="match status" value="1"/>
</dbReference>
<dbReference type="KEGG" id="dpx:DAPPUDRAFT_327227"/>
<dbReference type="InParanoid" id="E9HA47"/>
<keyword evidence="3" id="KW-1185">Reference proteome</keyword>
<dbReference type="InterPro" id="IPR002110">
    <property type="entry name" value="Ankyrin_rpt"/>
</dbReference>
<dbReference type="OrthoDB" id="504170at2759"/>
<dbReference type="SUPFAM" id="SSF48403">
    <property type="entry name" value="Ankyrin repeat"/>
    <property type="match status" value="3"/>
</dbReference>
<evidence type="ECO:0000256" key="1">
    <source>
        <dbReference type="PROSITE-ProRule" id="PRU00023"/>
    </source>
</evidence>
<dbReference type="SMART" id="SM00248">
    <property type="entry name" value="ANK"/>
    <property type="match status" value="15"/>
</dbReference>
<dbReference type="PANTHER" id="PTHR24125:SF5">
    <property type="entry name" value="ANKYRIN REPEAT PROTEIN"/>
    <property type="match status" value="1"/>
</dbReference>
<dbReference type="Gene3D" id="3.30.460.90">
    <property type="match status" value="1"/>
</dbReference>
<accession>E9HA47</accession>
<organism evidence="2 3">
    <name type="scientific">Daphnia pulex</name>
    <name type="common">Water flea</name>
    <dbReference type="NCBI Taxonomy" id="6669"/>
    <lineage>
        <taxon>Eukaryota</taxon>
        <taxon>Metazoa</taxon>
        <taxon>Ecdysozoa</taxon>
        <taxon>Arthropoda</taxon>
        <taxon>Crustacea</taxon>
        <taxon>Branchiopoda</taxon>
        <taxon>Diplostraca</taxon>
        <taxon>Cladocera</taxon>
        <taxon>Anomopoda</taxon>
        <taxon>Daphniidae</taxon>
        <taxon>Daphnia</taxon>
    </lineage>
</organism>
<name>E9HA47_DAPPU</name>
<dbReference type="Gene3D" id="1.25.40.20">
    <property type="entry name" value="Ankyrin repeat-containing domain"/>
    <property type="match status" value="5"/>
</dbReference>
<sequence>MSSASGDLAMGKKFIKKLLYVQDVSTEVDTVSEIPELFLQYFGHQDDERKVYDLNFAQYLKSSKSNVKILKPLLQDIVRWVWVYSNPLTSSVQSNNIAIHAFVIFRTENSTDGSRTWWSLEKNGIYIILRQSSPKQPTESNVLNQFTDSEGSEVIKYVYNVHKKSLVLRLEPTKALASAIGNHAALSTLLAALWDTSQVSTPYNLLTANCQNFASFVFERANGEGKMWSTVTSGLVDKFKNTIQKAAGSAFDPDAIKYSHILNCDQMDCYKAIIDNDFAEFTRLVEKLTTDINSADSQGYTLLEWVQAFSRKDMEDYLTEEKNATSNNSSDQNNVRYITLQYLNLNEEFDFSGTINGSEVVNPTNGTVLYLALYGEKWAVVEKILDEWDGDINTTNSLGETPLHLATKLKCRNQLFNKLLSKANSEIGIDLVDVRGSTPLHWALSERSPSKFKIKMLLEKSANLNQTDSNGNTPLHYILSSEFKSIAKILLKYIKRKNIENSLDVNSVGAGGMTALHYAANWPSIPVELFEFILKKSNNVNATTVLNSTALHFALAKKSETAIQLLLKHDAVDVNIKGNSGEIALHYIACWSDFSDDIFTRILQKTTDVNATDNHGNTALQFALLRKSKKATKILLSYLENREHAGNREPVNVNIANEIHLTALHCACRWPNIPVDLFNLILDKTSRDNEHNRTALFCALNSKSKIATKQLLKESDDFVDVRIRNRSNQTQLHIAASWPEIPVDLLDFIVDKFIDVVNEMDVDGKTALDIALDFKSKNAESRLRRAQQQMCDQGPTPKDNIFSMIYYIVGQKSKSKLPPNMEISFVAFPRITTNSVHLPYFKNKKEEELLALCANPVATRGRIERLIHLVQDLDVDINCVDVDGNNPLLLLCRTNRCSDLFPCIQSLLLLCQRQININHRNLKGWNALLLLCRYHADENLVDLFRLLIRHGIDLNAKNDDGCNALLLLSRYYNNENLLEILSLLFQHSTNFDVNCRTDFGSNSLSLLVRYYSHENLPDVMRLLISHGINVNSKNNNMRTPLIILCCFRGSQDLIDCVRLLIENRADVNCADSGGWNALQFICSNYCRENVIEIVRCLSAVPSTAKIVGWRTKSGITTLEAFSRNWSGRLHSLLGELSAGIRLRLDMQSMGRIILNASLLGCPHSVKKLMLYLPAVPIDVNYKTPFDYLEEVATHSFSLCKECCQDDEDLNQDCIIELRDMLEFAPRFFVQSPHKKKEIFYNKVTYNDICTYRYESRPRHIWVPSFQKWLSLLAAWHDNNNISMKKINDYLDKHSHPNYDHHNHNFCKWCQVSRHVDAYLIRLLHKIKEIDPLFETERYYMCGSSSEKTDVFLPCEFDKIVVLKHFRQSAPNCKQVVYAGTCCKADSSLEADEPINSSSLLRHFTQLVDTAKDSVSSVHVFGPIVGYGETCVTIHFLYRGRYPPAMKASVDITVAVDFCKEQSNNVTAIFPKWCSIPRHMPAFLVPYRRTAGSHWQITYPTVERDLLLSAGDCVARVYQLLKLLFSLQAHKTKQDRKLDVPRKICPSSYAIKTCLIEYLVSHSPPPWESKDTIRHAIGELKQYPMNSSEMKSFFDNSMFVYEISEKSRNFVSEVISKLLKMEI</sequence>
<feature type="repeat" description="ANK" evidence="1">
    <location>
        <begin position="511"/>
        <end position="545"/>
    </location>
</feature>
<gene>
    <name evidence="2" type="ORF">DAPPUDRAFT_327227</name>
</gene>
<evidence type="ECO:0000313" key="3">
    <source>
        <dbReference type="Proteomes" id="UP000000305"/>
    </source>
</evidence>
<dbReference type="Proteomes" id="UP000000305">
    <property type="component" value="Unassembled WGS sequence"/>
</dbReference>
<dbReference type="STRING" id="6669.E9HA47"/>
<dbReference type="PROSITE" id="PS50088">
    <property type="entry name" value="ANK_REPEAT"/>
    <property type="match status" value="2"/>
</dbReference>
<dbReference type="InterPro" id="IPR052457">
    <property type="entry name" value="Ankyrin-DD_containing_protein"/>
</dbReference>
<proteinExistence type="predicted"/>
<keyword evidence="1" id="KW-0040">ANK repeat</keyword>
<reference evidence="2 3" key="1">
    <citation type="journal article" date="2011" name="Science">
        <title>The ecoresponsive genome of Daphnia pulex.</title>
        <authorList>
            <person name="Colbourne J.K."/>
            <person name="Pfrender M.E."/>
            <person name="Gilbert D."/>
            <person name="Thomas W.K."/>
            <person name="Tucker A."/>
            <person name="Oakley T.H."/>
            <person name="Tokishita S."/>
            <person name="Aerts A."/>
            <person name="Arnold G.J."/>
            <person name="Basu M.K."/>
            <person name="Bauer D.J."/>
            <person name="Caceres C.E."/>
            <person name="Carmel L."/>
            <person name="Casola C."/>
            <person name="Choi J.H."/>
            <person name="Detter J.C."/>
            <person name="Dong Q."/>
            <person name="Dusheyko S."/>
            <person name="Eads B.D."/>
            <person name="Frohlich T."/>
            <person name="Geiler-Samerotte K.A."/>
            <person name="Gerlach D."/>
            <person name="Hatcher P."/>
            <person name="Jogdeo S."/>
            <person name="Krijgsveld J."/>
            <person name="Kriventseva E.V."/>
            <person name="Kultz D."/>
            <person name="Laforsch C."/>
            <person name="Lindquist E."/>
            <person name="Lopez J."/>
            <person name="Manak J.R."/>
            <person name="Muller J."/>
            <person name="Pangilinan J."/>
            <person name="Patwardhan R.P."/>
            <person name="Pitluck S."/>
            <person name="Pritham E.J."/>
            <person name="Rechtsteiner A."/>
            <person name="Rho M."/>
            <person name="Rogozin I.B."/>
            <person name="Sakarya O."/>
            <person name="Salamov A."/>
            <person name="Schaack S."/>
            <person name="Shapiro H."/>
            <person name="Shiga Y."/>
            <person name="Skalitzky C."/>
            <person name="Smith Z."/>
            <person name="Souvorov A."/>
            <person name="Sung W."/>
            <person name="Tang Z."/>
            <person name="Tsuchiya D."/>
            <person name="Tu H."/>
            <person name="Vos H."/>
            <person name="Wang M."/>
            <person name="Wolf Y.I."/>
            <person name="Yamagata H."/>
            <person name="Yamada T."/>
            <person name="Ye Y."/>
            <person name="Shaw J.R."/>
            <person name="Andrews J."/>
            <person name="Crease T.J."/>
            <person name="Tang H."/>
            <person name="Lucas S.M."/>
            <person name="Robertson H.M."/>
            <person name="Bork P."/>
            <person name="Koonin E.V."/>
            <person name="Zdobnov E.M."/>
            <person name="Grigoriev I.V."/>
            <person name="Lynch M."/>
            <person name="Boore J.L."/>
        </authorList>
    </citation>
    <scope>NUCLEOTIDE SEQUENCE [LARGE SCALE GENOMIC DNA]</scope>
</reference>
<protein>
    <submittedName>
        <fullName evidence="2">Uncharacterized protein</fullName>
    </submittedName>
</protein>
<dbReference type="EMBL" id="GL732610">
    <property type="protein sequence ID" value="EFX71410.1"/>
    <property type="molecule type" value="Genomic_DNA"/>
</dbReference>
<dbReference type="PhylomeDB" id="E9HA47"/>
<feature type="repeat" description="ANK" evidence="1">
    <location>
        <begin position="435"/>
        <end position="469"/>
    </location>
</feature>
<dbReference type="Pfam" id="PF12796">
    <property type="entry name" value="Ank_2"/>
    <property type="match status" value="3"/>
</dbReference>
<dbReference type="InterPro" id="IPR036770">
    <property type="entry name" value="Ankyrin_rpt-contain_sf"/>
</dbReference>
<dbReference type="PROSITE" id="PS50297">
    <property type="entry name" value="ANK_REP_REGION"/>
    <property type="match status" value="1"/>
</dbReference>